<keyword evidence="6" id="KW-1185">Reference proteome</keyword>
<dbReference type="RefSeq" id="WP_130412898.1">
    <property type="nucleotide sequence ID" value="NZ_SGWX01000001.1"/>
</dbReference>
<dbReference type="InterPro" id="IPR042002">
    <property type="entry name" value="Sortase_C"/>
</dbReference>
<dbReference type="Proteomes" id="UP000293852">
    <property type="component" value="Unassembled WGS sequence"/>
</dbReference>
<feature type="active site" description="Proton donor/acceptor" evidence="2">
    <location>
        <position position="172"/>
    </location>
</feature>
<sequence length="297" mass="31499">MASRSHTARHAAPTPRHSTVGKHSQLRSLVTLAAAALGSGLLFYPAASGWLSAWAHGAEVTDYVESVSRLPVPEKADELRSARQFNANLAGMPLEDPYAGAQMDADAWGVQEYLGQLDDTEVMARVRIPEIDADLPIYHGTSEQTLARGVGHLFGSALPVGGPGTHAVLTGHSGMVGARVFDDLHDLRIGDQFTISVLDEVLTYEVDQILTVEPTDIEALRPVAGQDYVTLVTCTPIGVNSHRLLVRGVRVQAQAALAPVTTTAPAVGASPGFPWWALGALGVPAAVAVGTRRRVRR</sequence>
<protein>
    <submittedName>
        <fullName evidence="5">Sortase A</fullName>
    </submittedName>
</protein>
<dbReference type="NCBIfam" id="NF033745">
    <property type="entry name" value="class_C_sortase"/>
    <property type="match status" value="1"/>
</dbReference>
<dbReference type="Pfam" id="PF04203">
    <property type="entry name" value="Sortase"/>
    <property type="match status" value="1"/>
</dbReference>
<dbReference type="SUPFAM" id="SSF63817">
    <property type="entry name" value="Sortase"/>
    <property type="match status" value="1"/>
</dbReference>
<accession>A0A4Q7M2B9</accession>
<dbReference type="EMBL" id="SGWX01000001">
    <property type="protein sequence ID" value="RZS60742.1"/>
    <property type="molecule type" value="Genomic_DNA"/>
</dbReference>
<feature type="active site" description="Acyl-thioester intermediate" evidence="2">
    <location>
        <position position="234"/>
    </location>
</feature>
<dbReference type="InterPro" id="IPR023365">
    <property type="entry name" value="Sortase_dom-sf"/>
</dbReference>
<evidence type="ECO:0000313" key="6">
    <source>
        <dbReference type="Proteomes" id="UP000293852"/>
    </source>
</evidence>
<comment type="caution">
    <text evidence="5">The sequence shown here is derived from an EMBL/GenBank/DDBJ whole genome shotgun (WGS) entry which is preliminary data.</text>
</comment>
<feature type="region of interest" description="Disordered" evidence="3">
    <location>
        <begin position="1"/>
        <end position="23"/>
    </location>
</feature>
<keyword evidence="1" id="KW-0378">Hydrolase</keyword>
<keyword evidence="4" id="KW-0812">Transmembrane</keyword>
<evidence type="ECO:0000256" key="3">
    <source>
        <dbReference type="SAM" id="MobiDB-lite"/>
    </source>
</evidence>
<dbReference type="Gene3D" id="2.40.260.10">
    <property type="entry name" value="Sortase"/>
    <property type="match status" value="1"/>
</dbReference>
<dbReference type="NCBIfam" id="TIGR01076">
    <property type="entry name" value="sortase_fam"/>
    <property type="match status" value="1"/>
</dbReference>
<evidence type="ECO:0000256" key="4">
    <source>
        <dbReference type="SAM" id="Phobius"/>
    </source>
</evidence>
<dbReference type="CDD" id="cd05827">
    <property type="entry name" value="Sortase_C"/>
    <property type="match status" value="1"/>
</dbReference>
<organism evidence="5 6">
    <name type="scientific">Xylanimonas ulmi</name>
    <dbReference type="NCBI Taxonomy" id="228973"/>
    <lineage>
        <taxon>Bacteria</taxon>
        <taxon>Bacillati</taxon>
        <taxon>Actinomycetota</taxon>
        <taxon>Actinomycetes</taxon>
        <taxon>Micrococcales</taxon>
        <taxon>Promicromonosporaceae</taxon>
        <taxon>Xylanimonas</taxon>
    </lineage>
</organism>
<feature type="transmembrane region" description="Helical" evidence="4">
    <location>
        <begin position="273"/>
        <end position="291"/>
    </location>
</feature>
<dbReference type="OrthoDB" id="5242161at2"/>
<proteinExistence type="predicted"/>
<name>A0A4Q7M2B9_9MICO</name>
<gene>
    <name evidence="5" type="ORF">EV386_1020</name>
</gene>
<keyword evidence="4" id="KW-1133">Transmembrane helix</keyword>
<evidence type="ECO:0000256" key="2">
    <source>
        <dbReference type="PIRSR" id="PIRSR605754-1"/>
    </source>
</evidence>
<keyword evidence="4" id="KW-0472">Membrane</keyword>
<evidence type="ECO:0000313" key="5">
    <source>
        <dbReference type="EMBL" id="RZS60742.1"/>
    </source>
</evidence>
<dbReference type="InterPro" id="IPR005754">
    <property type="entry name" value="Sortase"/>
</dbReference>
<evidence type="ECO:0000256" key="1">
    <source>
        <dbReference type="ARBA" id="ARBA00022801"/>
    </source>
</evidence>
<dbReference type="GO" id="GO:0016787">
    <property type="term" value="F:hydrolase activity"/>
    <property type="evidence" value="ECO:0007669"/>
    <property type="project" value="UniProtKB-KW"/>
</dbReference>
<reference evidence="5 6" key="1">
    <citation type="submission" date="2019-02" db="EMBL/GenBank/DDBJ databases">
        <title>Sequencing the genomes of 1000 actinobacteria strains.</title>
        <authorList>
            <person name="Klenk H.-P."/>
        </authorList>
    </citation>
    <scope>NUCLEOTIDE SEQUENCE [LARGE SCALE GENOMIC DNA]</scope>
    <source>
        <strain evidence="5 6">DSM 16932</strain>
    </source>
</reference>
<dbReference type="AlphaFoldDB" id="A0A4Q7M2B9"/>